<dbReference type="Proteomes" id="UP000464186">
    <property type="component" value="Chromosome"/>
</dbReference>
<accession>A0A6P1ND24</accession>
<dbReference type="EMBL" id="CP047898">
    <property type="protein sequence ID" value="QHK18475.1"/>
    <property type="molecule type" value="Genomic_DNA"/>
</dbReference>
<evidence type="ECO:0000313" key="2">
    <source>
        <dbReference type="Proteomes" id="UP000464186"/>
    </source>
</evidence>
<protein>
    <submittedName>
        <fullName evidence="1">Uncharacterized protein</fullName>
    </submittedName>
</protein>
<keyword evidence="2" id="KW-1185">Reference proteome</keyword>
<evidence type="ECO:0000313" key="1">
    <source>
        <dbReference type="EMBL" id="QHK18475.1"/>
    </source>
</evidence>
<reference evidence="1 2" key="1">
    <citation type="submission" date="2020-01" db="EMBL/GenBank/DDBJ databases">
        <title>Pseudarthrobacter psychrotolerans sp. nov., isolated from antarctic soil.</title>
        <authorList>
            <person name="Shin Y."/>
            <person name="Park W."/>
        </authorList>
    </citation>
    <scope>NUCLEOTIDE SEQUENCE [LARGE SCALE GENOMIC DNA]</scope>
    <source>
        <strain evidence="1 2">YJ56</strain>
    </source>
</reference>
<dbReference type="KEGG" id="psey:GU243_00205"/>
<proteinExistence type="predicted"/>
<organism evidence="1 2">
    <name type="scientific">Pseudarthrobacter psychrotolerans</name>
    <dbReference type="NCBI Taxonomy" id="2697569"/>
    <lineage>
        <taxon>Bacteria</taxon>
        <taxon>Bacillati</taxon>
        <taxon>Actinomycetota</taxon>
        <taxon>Actinomycetes</taxon>
        <taxon>Micrococcales</taxon>
        <taxon>Micrococcaceae</taxon>
        <taxon>Pseudarthrobacter</taxon>
    </lineage>
</organism>
<sequence>MGLLIDYFVADSDTDAAKTIDWPGGPGEGSGRWQDRLLGRRGGYSVISEKLIEPVVVLGSLEELLTGRAFEAQLADPESRPVIALRNEGERLVFRIGEFLVTALRGAAERDVLGLADDWSEIEEFSNRYPAEDLKLFLRDFKVMCDGVEPHQAVYCWVSV</sequence>
<gene>
    <name evidence="1" type="ORF">GU243_00205</name>
</gene>
<dbReference type="AlphaFoldDB" id="A0A6P1ND24"/>
<name>A0A6P1ND24_9MICC</name>